<dbReference type="InterPro" id="IPR012951">
    <property type="entry name" value="BBE"/>
</dbReference>
<evidence type="ECO:0000259" key="7">
    <source>
        <dbReference type="PROSITE" id="PS51387"/>
    </source>
</evidence>
<comment type="similarity">
    <text evidence="2">Belongs to the oxygen-dependent FAD-linked oxidoreductase family.</text>
</comment>
<dbReference type="InterPro" id="IPR006094">
    <property type="entry name" value="Oxid_FAD_bind_N"/>
</dbReference>
<dbReference type="InterPro" id="IPR050416">
    <property type="entry name" value="FAD-linked_Oxidoreductase"/>
</dbReference>
<accession>A0A9P9I618</accession>
<gene>
    <name evidence="8" type="ORF">EDB81DRAFT_673009</name>
</gene>
<dbReference type="EMBL" id="JAGMUV010000054">
    <property type="protein sequence ID" value="KAH7109143.1"/>
    <property type="molecule type" value="Genomic_DNA"/>
</dbReference>
<evidence type="ECO:0000256" key="3">
    <source>
        <dbReference type="ARBA" id="ARBA00022630"/>
    </source>
</evidence>
<keyword evidence="5" id="KW-0560">Oxidoreductase</keyword>
<dbReference type="Gene3D" id="3.30.43.10">
    <property type="entry name" value="Uridine Diphospho-n-acetylenolpyruvylglucosamine Reductase, domain 2"/>
    <property type="match status" value="1"/>
</dbReference>
<evidence type="ECO:0000256" key="6">
    <source>
        <dbReference type="SAM" id="SignalP"/>
    </source>
</evidence>
<evidence type="ECO:0000256" key="1">
    <source>
        <dbReference type="ARBA" id="ARBA00001974"/>
    </source>
</evidence>
<evidence type="ECO:0000256" key="5">
    <source>
        <dbReference type="ARBA" id="ARBA00023002"/>
    </source>
</evidence>
<dbReference type="SUPFAM" id="SSF56176">
    <property type="entry name" value="FAD-binding/transporter-associated domain-like"/>
    <property type="match status" value="1"/>
</dbReference>
<dbReference type="InterPro" id="IPR016166">
    <property type="entry name" value="FAD-bd_PCMH"/>
</dbReference>
<keyword evidence="3" id="KW-0285">Flavoprotein</keyword>
<reference evidence="8" key="1">
    <citation type="journal article" date="2021" name="Nat. Commun.">
        <title>Genetic determinants of endophytism in the Arabidopsis root mycobiome.</title>
        <authorList>
            <person name="Mesny F."/>
            <person name="Miyauchi S."/>
            <person name="Thiergart T."/>
            <person name="Pickel B."/>
            <person name="Atanasova L."/>
            <person name="Karlsson M."/>
            <person name="Huettel B."/>
            <person name="Barry K.W."/>
            <person name="Haridas S."/>
            <person name="Chen C."/>
            <person name="Bauer D."/>
            <person name="Andreopoulos W."/>
            <person name="Pangilinan J."/>
            <person name="LaButti K."/>
            <person name="Riley R."/>
            <person name="Lipzen A."/>
            <person name="Clum A."/>
            <person name="Drula E."/>
            <person name="Henrissat B."/>
            <person name="Kohler A."/>
            <person name="Grigoriev I.V."/>
            <person name="Martin F.M."/>
            <person name="Hacquard S."/>
        </authorList>
    </citation>
    <scope>NUCLEOTIDE SEQUENCE</scope>
    <source>
        <strain evidence="8">MPI-CAGE-AT-0147</strain>
    </source>
</reference>
<sequence>MTIFTMRGVLVGLQLLSVVASAAIDLTTRSVTSDLQGLISSSSVEVTVRERWNEVDAPVVAVVVSPLCEADIKAVVKYVAQKKLPLVPQNGGNGWASFSLKGPAVILNLAGLNQVTVSADKKSAVIGGGAIIQEVVAAADAAGVLVMAGNCNCVGALGAGLGGGFGNLVGELGMAVDNILSLRVITPKGEAIDLSRTSNPDLFWAMRGAGPNFGVVTYARVKAVPTSDRSAWLTALTFDGSRITDVAQAIQDMPLLPNQVVFFILANSGDANNTPTVLVTGFLRQGNEAAGRKAFAPLYALGPNTNSSSVAPYTGWNAANDFFCARGERKPAFHTSLSSMTASDWTAVWDLYVDFQKQPSAENSAILVEVYNYDKTKSVGRGATAVSDELRFNSFAQAVAIPWYKDAALDTHAFSFASQVRDIWASPNSAKTNPAYINFAHGDEDLTAIYGSSLPRLKTLKKKYDPTNVFGHWFSLA</sequence>
<evidence type="ECO:0000313" key="9">
    <source>
        <dbReference type="Proteomes" id="UP000738349"/>
    </source>
</evidence>
<keyword evidence="9" id="KW-1185">Reference proteome</keyword>
<dbReference type="PANTHER" id="PTHR42973:SF39">
    <property type="entry name" value="FAD-BINDING PCMH-TYPE DOMAIN-CONTAINING PROTEIN"/>
    <property type="match status" value="1"/>
</dbReference>
<dbReference type="Gene3D" id="3.30.465.10">
    <property type="match status" value="1"/>
</dbReference>
<name>A0A9P9I618_9HYPO</name>
<dbReference type="Proteomes" id="UP000738349">
    <property type="component" value="Unassembled WGS sequence"/>
</dbReference>
<keyword evidence="4" id="KW-0274">FAD</keyword>
<dbReference type="PANTHER" id="PTHR42973">
    <property type="entry name" value="BINDING OXIDOREDUCTASE, PUTATIVE (AFU_ORTHOLOGUE AFUA_1G17690)-RELATED"/>
    <property type="match status" value="1"/>
</dbReference>
<feature type="signal peptide" evidence="6">
    <location>
        <begin position="1"/>
        <end position="21"/>
    </location>
</feature>
<organism evidence="8 9">
    <name type="scientific">Dactylonectria macrodidyma</name>
    <dbReference type="NCBI Taxonomy" id="307937"/>
    <lineage>
        <taxon>Eukaryota</taxon>
        <taxon>Fungi</taxon>
        <taxon>Dikarya</taxon>
        <taxon>Ascomycota</taxon>
        <taxon>Pezizomycotina</taxon>
        <taxon>Sordariomycetes</taxon>
        <taxon>Hypocreomycetidae</taxon>
        <taxon>Hypocreales</taxon>
        <taxon>Nectriaceae</taxon>
        <taxon>Dactylonectria</taxon>
    </lineage>
</organism>
<dbReference type="Pfam" id="PF01565">
    <property type="entry name" value="FAD_binding_4"/>
    <property type="match status" value="1"/>
</dbReference>
<feature type="chain" id="PRO_5040427131" evidence="6">
    <location>
        <begin position="22"/>
        <end position="477"/>
    </location>
</feature>
<dbReference type="GO" id="GO:0071949">
    <property type="term" value="F:FAD binding"/>
    <property type="evidence" value="ECO:0007669"/>
    <property type="project" value="InterPro"/>
</dbReference>
<dbReference type="GO" id="GO:0016491">
    <property type="term" value="F:oxidoreductase activity"/>
    <property type="evidence" value="ECO:0007669"/>
    <property type="project" value="UniProtKB-KW"/>
</dbReference>
<dbReference type="InterPro" id="IPR016169">
    <property type="entry name" value="FAD-bd_PCMH_sub2"/>
</dbReference>
<dbReference type="InterPro" id="IPR016167">
    <property type="entry name" value="FAD-bd_PCMH_sub1"/>
</dbReference>
<dbReference type="Pfam" id="PF08031">
    <property type="entry name" value="BBE"/>
    <property type="match status" value="1"/>
</dbReference>
<evidence type="ECO:0000313" key="8">
    <source>
        <dbReference type="EMBL" id="KAH7109143.1"/>
    </source>
</evidence>
<dbReference type="Gene3D" id="3.40.462.20">
    <property type="match status" value="1"/>
</dbReference>
<proteinExistence type="inferred from homology"/>
<feature type="domain" description="FAD-binding PCMH-type" evidence="7">
    <location>
        <begin position="55"/>
        <end position="226"/>
    </location>
</feature>
<evidence type="ECO:0000256" key="4">
    <source>
        <dbReference type="ARBA" id="ARBA00022827"/>
    </source>
</evidence>
<dbReference type="InterPro" id="IPR036318">
    <property type="entry name" value="FAD-bd_PCMH-like_sf"/>
</dbReference>
<keyword evidence="6" id="KW-0732">Signal</keyword>
<comment type="cofactor">
    <cofactor evidence="1">
        <name>FAD</name>
        <dbReference type="ChEBI" id="CHEBI:57692"/>
    </cofactor>
</comment>
<dbReference type="PROSITE" id="PS51387">
    <property type="entry name" value="FAD_PCMH"/>
    <property type="match status" value="1"/>
</dbReference>
<dbReference type="AlphaFoldDB" id="A0A9P9I618"/>
<protein>
    <submittedName>
        <fullName evidence="8">FAD binding domain-containing protein</fullName>
    </submittedName>
</protein>
<dbReference type="OrthoDB" id="415825at2759"/>
<evidence type="ECO:0000256" key="2">
    <source>
        <dbReference type="ARBA" id="ARBA00005466"/>
    </source>
</evidence>
<comment type="caution">
    <text evidence="8">The sequence shown here is derived from an EMBL/GenBank/DDBJ whole genome shotgun (WGS) entry which is preliminary data.</text>
</comment>